<organism evidence="6 7">
    <name type="scientific">Jimgerdemannia flammicorona</name>
    <dbReference type="NCBI Taxonomy" id="994334"/>
    <lineage>
        <taxon>Eukaryota</taxon>
        <taxon>Fungi</taxon>
        <taxon>Fungi incertae sedis</taxon>
        <taxon>Mucoromycota</taxon>
        <taxon>Mucoromycotina</taxon>
        <taxon>Endogonomycetes</taxon>
        <taxon>Endogonales</taxon>
        <taxon>Endogonaceae</taxon>
        <taxon>Jimgerdemannia</taxon>
    </lineage>
</organism>
<sequence length="155" mass="17533">MAEPAAMSEDMSLEETNYIFTRAAPNSLLTDTFFPRSKLRISLGLPPLAVDSEGAINHEEQAHENWANYRNEKAKEAKEKEIKERIEKSKNRKKLAEKLKGKALGEASDDEDESALNWIKKSRKREKELAAKRAKELAEMDETFEKGGAEYSAGM</sequence>
<name>A0A433DLL2_9FUNG</name>
<dbReference type="Pfam" id="PF19252">
    <property type="entry name" value="HIND"/>
    <property type="match status" value="1"/>
</dbReference>
<evidence type="ECO:0000256" key="3">
    <source>
        <dbReference type="ARBA" id="ARBA00022664"/>
    </source>
</evidence>
<gene>
    <name evidence="6" type="ORF">BC936DRAFT_146562</name>
</gene>
<evidence type="ECO:0000256" key="5">
    <source>
        <dbReference type="ARBA" id="ARBA00023242"/>
    </source>
</evidence>
<keyword evidence="7" id="KW-1185">Reference proteome</keyword>
<keyword evidence="3" id="KW-0507">mRNA processing</keyword>
<dbReference type="PANTHER" id="PTHR14152:SF5">
    <property type="entry name" value="U4_U6.U5 TRI-SNRNP-ASSOCIATED PROTEIN 1"/>
    <property type="match status" value="1"/>
</dbReference>
<dbReference type="Proteomes" id="UP000268093">
    <property type="component" value="Unassembled WGS sequence"/>
</dbReference>
<dbReference type="AlphaFoldDB" id="A0A433DLL2"/>
<evidence type="ECO:0000313" key="6">
    <source>
        <dbReference type="EMBL" id="RUP51691.1"/>
    </source>
</evidence>
<keyword evidence="4" id="KW-0508">mRNA splicing</keyword>
<dbReference type="EMBL" id="RBNI01000539">
    <property type="protein sequence ID" value="RUP51691.1"/>
    <property type="molecule type" value="Genomic_DNA"/>
</dbReference>
<dbReference type="OrthoDB" id="5583at2759"/>
<evidence type="ECO:0000256" key="1">
    <source>
        <dbReference type="ARBA" id="ARBA00004123"/>
    </source>
</evidence>
<comment type="caution">
    <text evidence="6">The sequence shown here is derived from an EMBL/GenBank/DDBJ whole genome shotgun (WGS) entry which is preliminary data.</text>
</comment>
<dbReference type="PANTHER" id="PTHR14152">
    <property type="entry name" value="SQUAMOUS CELL CARCINOMA ANTIGEN RECOGNISED BY CYTOTOXIC T LYMPHOCYTES"/>
    <property type="match status" value="1"/>
</dbReference>
<protein>
    <submittedName>
        <fullName evidence="6">SART-1 family-domain-containing protein</fullName>
    </submittedName>
</protein>
<evidence type="ECO:0000256" key="2">
    <source>
        <dbReference type="ARBA" id="ARBA00006076"/>
    </source>
</evidence>
<dbReference type="GO" id="GO:0046540">
    <property type="term" value="C:U4/U6 x U5 tri-snRNP complex"/>
    <property type="evidence" value="ECO:0007669"/>
    <property type="project" value="InterPro"/>
</dbReference>
<dbReference type="InterPro" id="IPR005011">
    <property type="entry name" value="SNU66/SART1"/>
</dbReference>
<accession>A0A433DLL2</accession>
<dbReference type="GO" id="GO:0000481">
    <property type="term" value="P:maturation of 5S rRNA"/>
    <property type="evidence" value="ECO:0007669"/>
    <property type="project" value="TreeGrafter"/>
</dbReference>
<comment type="subcellular location">
    <subcellularLocation>
        <location evidence="1">Nucleus</location>
    </subcellularLocation>
</comment>
<reference evidence="6 7" key="1">
    <citation type="journal article" date="2018" name="New Phytol.">
        <title>Phylogenomics of Endogonaceae and evolution of mycorrhizas within Mucoromycota.</title>
        <authorList>
            <person name="Chang Y."/>
            <person name="Desiro A."/>
            <person name="Na H."/>
            <person name="Sandor L."/>
            <person name="Lipzen A."/>
            <person name="Clum A."/>
            <person name="Barry K."/>
            <person name="Grigoriev I.V."/>
            <person name="Martin F.M."/>
            <person name="Stajich J.E."/>
            <person name="Smith M.E."/>
            <person name="Bonito G."/>
            <person name="Spatafora J.W."/>
        </authorList>
    </citation>
    <scope>NUCLEOTIDE SEQUENCE [LARGE SCALE GENOMIC DNA]</scope>
    <source>
        <strain evidence="6 7">GMNB39</strain>
    </source>
</reference>
<keyword evidence="5" id="KW-0539">Nucleus</keyword>
<evidence type="ECO:0000256" key="4">
    <source>
        <dbReference type="ARBA" id="ARBA00023187"/>
    </source>
</evidence>
<dbReference type="GO" id="GO:0045292">
    <property type="term" value="P:mRNA cis splicing, via spliceosome"/>
    <property type="evidence" value="ECO:0007669"/>
    <property type="project" value="TreeGrafter"/>
</dbReference>
<dbReference type="InterPro" id="IPR045347">
    <property type="entry name" value="HIND"/>
</dbReference>
<evidence type="ECO:0000313" key="7">
    <source>
        <dbReference type="Proteomes" id="UP000268093"/>
    </source>
</evidence>
<comment type="similarity">
    <text evidence="2">Belongs to the SNU66/SART1 family.</text>
</comment>
<dbReference type="Pfam" id="PF03343">
    <property type="entry name" value="SART-1"/>
    <property type="match status" value="1"/>
</dbReference>
<proteinExistence type="inferred from homology"/>